<keyword evidence="6" id="KW-0482">Metalloprotease</keyword>
<evidence type="ECO:0000256" key="1">
    <source>
        <dbReference type="ARBA" id="ARBA00001947"/>
    </source>
</evidence>
<dbReference type="AlphaFoldDB" id="A0A840F9X6"/>
<feature type="domain" description="M23ase beta-sheet core" evidence="8">
    <location>
        <begin position="287"/>
        <end position="376"/>
    </location>
</feature>
<dbReference type="CDD" id="cd12797">
    <property type="entry name" value="M23_peptidase"/>
    <property type="match status" value="1"/>
</dbReference>
<keyword evidence="10" id="KW-1185">Reference proteome</keyword>
<evidence type="ECO:0000256" key="5">
    <source>
        <dbReference type="ARBA" id="ARBA00022833"/>
    </source>
</evidence>
<dbReference type="RefSeq" id="WP_183985707.1">
    <property type="nucleotide sequence ID" value="NZ_JACIEV010000008.1"/>
</dbReference>
<dbReference type="GO" id="GO:0006508">
    <property type="term" value="P:proteolysis"/>
    <property type="evidence" value="ECO:0007669"/>
    <property type="project" value="UniProtKB-KW"/>
</dbReference>
<dbReference type="Gene3D" id="2.70.70.10">
    <property type="entry name" value="Glucose Permease (Domain IIA)"/>
    <property type="match status" value="1"/>
</dbReference>
<keyword evidence="2" id="KW-0645">Protease</keyword>
<dbReference type="PANTHER" id="PTHR21666:SF288">
    <property type="entry name" value="CELL DIVISION PROTEIN YTFB"/>
    <property type="match status" value="1"/>
</dbReference>
<dbReference type="PANTHER" id="PTHR21666">
    <property type="entry name" value="PEPTIDASE-RELATED"/>
    <property type="match status" value="1"/>
</dbReference>
<gene>
    <name evidence="9" type="ORF">GGQ80_002726</name>
</gene>
<keyword evidence="3" id="KW-0479">Metal-binding</keyword>
<dbReference type="InterPro" id="IPR011055">
    <property type="entry name" value="Dup_hybrid_motif"/>
</dbReference>
<evidence type="ECO:0000256" key="7">
    <source>
        <dbReference type="SAM" id="MobiDB-lite"/>
    </source>
</evidence>
<organism evidence="9 10">
    <name type="scientific">Sphingomonas jinjuensis</name>
    <dbReference type="NCBI Taxonomy" id="535907"/>
    <lineage>
        <taxon>Bacteria</taxon>
        <taxon>Pseudomonadati</taxon>
        <taxon>Pseudomonadota</taxon>
        <taxon>Alphaproteobacteria</taxon>
        <taxon>Sphingomonadales</taxon>
        <taxon>Sphingomonadaceae</taxon>
        <taxon>Sphingomonas</taxon>
    </lineage>
</organism>
<evidence type="ECO:0000313" key="10">
    <source>
        <dbReference type="Proteomes" id="UP000529795"/>
    </source>
</evidence>
<keyword evidence="4" id="KW-0378">Hydrolase</keyword>
<feature type="region of interest" description="Disordered" evidence="7">
    <location>
        <begin position="239"/>
        <end position="263"/>
    </location>
</feature>
<comment type="caution">
    <text evidence="9">The sequence shown here is derived from an EMBL/GenBank/DDBJ whole genome shotgun (WGS) entry which is preliminary data.</text>
</comment>
<dbReference type="GO" id="GO:0004222">
    <property type="term" value="F:metalloendopeptidase activity"/>
    <property type="evidence" value="ECO:0007669"/>
    <property type="project" value="TreeGrafter"/>
</dbReference>
<comment type="cofactor">
    <cofactor evidence="1">
        <name>Zn(2+)</name>
        <dbReference type="ChEBI" id="CHEBI:29105"/>
    </cofactor>
</comment>
<dbReference type="InterPro" id="IPR050570">
    <property type="entry name" value="Cell_wall_metabolism_enzyme"/>
</dbReference>
<dbReference type="SUPFAM" id="SSF51261">
    <property type="entry name" value="Duplicated hybrid motif"/>
    <property type="match status" value="1"/>
</dbReference>
<keyword evidence="5" id="KW-0862">Zinc</keyword>
<dbReference type="Pfam" id="PF01551">
    <property type="entry name" value="Peptidase_M23"/>
    <property type="match status" value="1"/>
</dbReference>
<proteinExistence type="predicted"/>
<dbReference type="EMBL" id="JACIEV010000008">
    <property type="protein sequence ID" value="MBB4154810.1"/>
    <property type="molecule type" value="Genomic_DNA"/>
</dbReference>
<evidence type="ECO:0000256" key="3">
    <source>
        <dbReference type="ARBA" id="ARBA00022723"/>
    </source>
</evidence>
<dbReference type="Proteomes" id="UP000529795">
    <property type="component" value="Unassembled WGS sequence"/>
</dbReference>
<protein>
    <submittedName>
        <fullName evidence="9">Septal ring factor EnvC (AmiA/AmiB activator)</fullName>
    </submittedName>
</protein>
<evidence type="ECO:0000259" key="8">
    <source>
        <dbReference type="Pfam" id="PF01551"/>
    </source>
</evidence>
<dbReference type="InterPro" id="IPR016047">
    <property type="entry name" value="M23ase_b-sheet_dom"/>
</dbReference>
<accession>A0A840F9X6</accession>
<reference evidence="9 10" key="1">
    <citation type="submission" date="2020-08" db="EMBL/GenBank/DDBJ databases">
        <title>Genomic Encyclopedia of Type Strains, Phase IV (KMG-IV): sequencing the most valuable type-strain genomes for metagenomic binning, comparative biology and taxonomic classification.</title>
        <authorList>
            <person name="Goeker M."/>
        </authorList>
    </citation>
    <scope>NUCLEOTIDE SEQUENCE [LARGE SCALE GENOMIC DNA]</scope>
    <source>
        <strain evidence="9 10">YC6723</strain>
    </source>
</reference>
<evidence type="ECO:0000256" key="2">
    <source>
        <dbReference type="ARBA" id="ARBA00022670"/>
    </source>
</evidence>
<name>A0A840F9X6_9SPHN</name>
<feature type="compositionally biased region" description="Pro residues" evidence="7">
    <location>
        <begin position="244"/>
        <end position="258"/>
    </location>
</feature>
<evidence type="ECO:0000256" key="4">
    <source>
        <dbReference type="ARBA" id="ARBA00022801"/>
    </source>
</evidence>
<evidence type="ECO:0000256" key="6">
    <source>
        <dbReference type="ARBA" id="ARBA00023049"/>
    </source>
</evidence>
<evidence type="ECO:0000313" key="9">
    <source>
        <dbReference type="EMBL" id="MBB4154810.1"/>
    </source>
</evidence>
<sequence>MTAVAGLVLLLTPAASQTRVADQRARLATARRDAAAATRRAEMLVAAAARERDAAEKARADERALAARVDAAAADLAAAEARSRLIDRLLADRRARLAEQQAPVARLLAAMQAMARRPAVVALAQPGSVDDLVRIRAVLGSALPAVRTRSAAVRRDLDATRRLQSASIQATAALRDGRARLESSRVALATLEADHRRRSASFGRDAMSEEDRALALGEQARDLVDRLGEEGQAATTAAALVDLPGPPPRPLAPGTVPPRRPRGIYRAPVKGRVVTGFGEISDAGVRSRGLAFAVAPGAPIVAPAGGRVRYVAPFRGYGIIVVIDHQDGWTSLVTGLGRPAVRPGDSVALGTPLGRATTGDDPRVTVELRRRRRPVDAAALIG</sequence>
<dbReference type="GO" id="GO:0046872">
    <property type="term" value="F:metal ion binding"/>
    <property type="evidence" value="ECO:0007669"/>
    <property type="project" value="UniProtKB-KW"/>
</dbReference>